<comment type="caution">
    <text evidence="3">The sequence shown here is derived from an EMBL/GenBank/DDBJ whole genome shotgun (WGS) entry which is preliminary data.</text>
</comment>
<keyword evidence="1" id="KW-0812">Transmembrane</keyword>
<dbReference type="AlphaFoldDB" id="A0A838CRE8"/>
<proteinExistence type="predicted"/>
<feature type="transmembrane region" description="Helical" evidence="1">
    <location>
        <begin position="145"/>
        <end position="162"/>
    </location>
</feature>
<dbReference type="InterPro" id="IPR018677">
    <property type="entry name" value="DUF2157"/>
</dbReference>
<dbReference type="RefSeq" id="WP_181471518.1">
    <property type="nucleotide sequence ID" value="NZ_JACEFG010000001.1"/>
</dbReference>
<dbReference type="Proteomes" id="UP000571017">
    <property type="component" value="Unassembled WGS sequence"/>
</dbReference>
<evidence type="ECO:0000313" key="3">
    <source>
        <dbReference type="EMBL" id="MBA2174524.1"/>
    </source>
</evidence>
<dbReference type="EMBL" id="JACEFG010000001">
    <property type="protein sequence ID" value="MBA2174524.1"/>
    <property type="molecule type" value="Genomic_DNA"/>
</dbReference>
<keyword evidence="1" id="KW-1133">Transmembrane helix</keyword>
<feature type="transmembrane region" description="Helical" evidence="1">
    <location>
        <begin position="94"/>
        <end position="113"/>
    </location>
</feature>
<feature type="transmembrane region" description="Helical" evidence="1">
    <location>
        <begin position="341"/>
        <end position="362"/>
    </location>
</feature>
<feature type="transmembrane region" description="Helical" evidence="1">
    <location>
        <begin position="215"/>
        <end position="233"/>
    </location>
</feature>
<feature type="transmembrane region" description="Helical" evidence="1">
    <location>
        <begin position="39"/>
        <end position="60"/>
    </location>
</feature>
<keyword evidence="1" id="KW-0472">Membrane</keyword>
<feature type="domain" description="DUF2157" evidence="2">
    <location>
        <begin position="12"/>
        <end position="141"/>
    </location>
</feature>
<gene>
    <name evidence="3" type="ORF">H0266_06335</name>
</gene>
<feature type="transmembrane region" description="Helical" evidence="1">
    <location>
        <begin position="271"/>
        <end position="288"/>
    </location>
</feature>
<feature type="transmembrane region" description="Helical" evidence="1">
    <location>
        <begin position="317"/>
        <end position="334"/>
    </location>
</feature>
<feature type="transmembrane region" description="Helical" evidence="1">
    <location>
        <begin position="119"/>
        <end position="138"/>
    </location>
</feature>
<organism evidence="3 4">
    <name type="scientific">Halobacillus locisalis</name>
    <dbReference type="NCBI Taxonomy" id="220753"/>
    <lineage>
        <taxon>Bacteria</taxon>
        <taxon>Bacillati</taxon>
        <taxon>Bacillota</taxon>
        <taxon>Bacilli</taxon>
        <taxon>Bacillales</taxon>
        <taxon>Bacillaceae</taxon>
        <taxon>Halobacillus</taxon>
    </lineage>
</organism>
<accession>A0A838CRE8</accession>
<reference evidence="3 4" key="1">
    <citation type="journal article" date="2004" name="Extremophiles">
        <title>Halobacillus locisalis sp. nov., a halophilic bacterium isolated from a marine solar saltern of the Yellow Sea in Korea.</title>
        <authorList>
            <person name="Yoon J.H."/>
            <person name="Kang K.H."/>
            <person name="Oh T.K."/>
            <person name="Park Y.H."/>
        </authorList>
    </citation>
    <scope>NUCLEOTIDE SEQUENCE [LARGE SCALE GENOMIC DNA]</scope>
    <source>
        <strain evidence="3 4">KCTC 3788</strain>
    </source>
</reference>
<name>A0A838CRE8_9BACI</name>
<dbReference type="Pfam" id="PF09925">
    <property type="entry name" value="DUF2157"/>
    <property type="match status" value="1"/>
</dbReference>
<keyword evidence="4" id="KW-1185">Reference proteome</keyword>
<evidence type="ECO:0000259" key="2">
    <source>
        <dbReference type="Pfam" id="PF09925"/>
    </source>
</evidence>
<feature type="transmembrane region" description="Helical" evidence="1">
    <location>
        <begin position="66"/>
        <end position="87"/>
    </location>
</feature>
<feature type="transmembrane region" description="Helical" evidence="1">
    <location>
        <begin position="168"/>
        <end position="185"/>
    </location>
</feature>
<protein>
    <submittedName>
        <fullName evidence="3">DUF2157 domain-containing protein</fullName>
    </submittedName>
</protein>
<sequence length="398" mass="46169">MNRDQIIKESKQWLIDGIITEDQREQLIERYPERKRKPLLLTFGAIFIGLGFLTFIASNWSSMDDLIRLSIIIVFLLAFYISGDVVYRKHSKPVGQSLLLIALLIFGAGIFLIGQMYHYTSYTAFPFFVWSLAAYGLWKVSESRTFFIATVVLITIGQMYSGFLFQQYHFWLGALFLIGLGWAVYRQKETELTTLFGVSFIIQSLILVFSEGLDYYWLMILFLLIYLADDLIVKKSQTRVLKTMSIISVFTLHVFGVFLLGYEWVLESSDAAFTFFIVWAVLFVGAVIRAALSSTNYYWVDLVLFVPVFKFPIGDVLSLSLLFIYSLLWLIFGYQTEISRWVNKGTVAFLITTFLAYFQLAWDFMDRSLFFFIGGILLFILSYLLERKRRQVHKGEAK</sequence>
<evidence type="ECO:0000313" key="4">
    <source>
        <dbReference type="Proteomes" id="UP000571017"/>
    </source>
</evidence>
<feature type="transmembrane region" description="Helical" evidence="1">
    <location>
        <begin position="245"/>
        <end position="265"/>
    </location>
</feature>
<feature type="transmembrane region" description="Helical" evidence="1">
    <location>
        <begin position="368"/>
        <end position="385"/>
    </location>
</feature>
<evidence type="ECO:0000256" key="1">
    <source>
        <dbReference type="SAM" id="Phobius"/>
    </source>
</evidence>